<protein>
    <submittedName>
        <fullName evidence="1">Uncharacterized protein</fullName>
    </submittedName>
</protein>
<comment type="caution">
    <text evidence="1">The sequence shown here is derived from an EMBL/GenBank/DDBJ whole genome shotgun (WGS) entry which is preliminary data.</text>
</comment>
<gene>
    <name evidence="1" type="ORF">E2C01_008057</name>
</gene>
<name>A0A5B7D234_PORTR</name>
<evidence type="ECO:0000313" key="2">
    <source>
        <dbReference type="Proteomes" id="UP000324222"/>
    </source>
</evidence>
<reference evidence="1 2" key="1">
    <citation type="submission" date="2019-05" db="EMBL/GenBank/DDBJ databases">
        <title>Another draft genome of Portunus trituberculatus and its Hox gene families provides insights of decapod evolution.</title>
        <authorList>
            <person name="Jeong J.-H."/>
            <person name="Song I."/>
            <person name="Kim S."/>
            <person name="Choi T."/>
            <person name="Kim D."/>
            <person name="Ryu S."/>
            <person name="Kim W."/>
        </authorList>
    </citation>
    <scope>NUCLEOTIDE SEQUENCE [LARGE SCALE GENOMIC DNA]</scope>
    <source>
        <tissue evidence="1">Muscle</tissue>
    </source>
</reference>
<evidence type="ECO:0000313" key="1">
    <source>
        <dbReference type="EMBL" id="MPC15271.1"/>
    </source>
</evidence>
<sequence>MNEQDRLKNTYARVALLFSRIENFLRVFGRPLESTRNVVKEELKVAHHNKLPGPPFFDSARLGHLNVALISCANASSWVNTKRSFGWRETKRKKSGQNT</sequence>
<dbReference type="AlphaFoldDB" id="A0A5B7D234"/>
<dbReference type="Proteomes" id="UP000324222">
    <property type="component" value="Unassembled WGS sequence"/>
</dbReference>
<dbReference type="EMBL" id="VSRR010000413">
    <property type="protein sequence ID" value="MPC15271.1"/>
    <property type="molecule type" value="Genomic_DNA"/>
</dbReference>
<proteinExistence type="predicted"/>
<keyword evidence="2" id="KW-1185">Reference proteome</keyword>
<accession>A0A5B7D234</accession>
<organism evidence="1 2">
    <name type="scientific">Portunus trituberculatus</name>
    <name type="common">Swimming crab</name>
    <name type="synonym">Neptunus trituberculatus</name>
    <dbReference type="NCBI Taxonomy" id="210409"/>
    <lineage>
        <taxon>Eukaryota</taxon>
        <taxon>Metazoa</taxon>
        <taxon>Ecdysozoa</taxon>
        <taxon>Arthropoda</taxon>
        <taxon>Crustacea</taxon>
        <taxon>Multicrustacea</taxon>
        <taxon>Malacostraca</taxon>
        <taxon>Eumalacostraca</taxon>
        <taxon>Eucarida</taxon>
        <taxon>Decapoda</taxon>
        <taxon>Pleocyemata</taxon>
        <taxon>Brachyura</taxon>
        <taxon>Eubrachyura</taxon>
        <taxon>Portunoidea</taxon>
        <taxon>Portunidae</taxon>
        <taxon>Portuninae</taxon>
        <taxon>Portunus</taxon>
    </lineage>
</organism>